<dbReference type="Proteomes" id="UP000315289">
    <property type="component" value="Unassembled WGS sequence"/>
</dbReference>
<evidence type="ECO:0000313" key="2">
    <source>
        <dbReference type="Proteomes" id="UP000315289"/>
    </source>
</evidence>
<keyword evidence="2" id="KW-1185">Reference proteome</keyword>
<sequence>MIKILTSFLLLLTIFVGINSIGNLYAQGINDNNTDNFTTLDAETVYEQKNAVLGNDIKNFVILIPNEAHESMNIPDQLPLANQPYIPQTITATKGTAITWLNGDVDHDHTIKFKTPNPQNLAETESFASGEYTTINFNQTGQYSYFEDNVNQEDEAFIMEGNINMVDSDTNTQLNTNASSQPINTAGILMVPSKDSQSIISTLESEGITTLSSYTFTDIRGGQKDTGPTQTILVWGTQSNSIDQALSPIIAVSDDLPYS</sequence>
<dbReference type="RefSeq" id="WP_144728371.1">
    <property type="nucleotide sequence ID" value="NZ_ML675578.1"/>
</dbReference>
<evidence type="ECO:0000313" key="1">
    <source>
        <dbReference type="EMBL" id="TVP41806.1"/>
    </source>
</evidence>
<comment type="caution">
    <text evidence="1">The sequence shown here is derived from an EMBL/GenBank/DDBJ whole genome shotgun (WGS) entry which is preliminary data.</text>
</comment>
<dbReference type="InterPro" id="IPR008972">
    <property type="entry name" value="Cupredoxin"/>
</dbReference>
<dbReference type="EMBL" id="VOAH01000001">
    <property type="protein sequence ID" value="TVP41806.1"/>
    <property type="molecule type" value="Genomic_DNA"/>
</dbReference>
<dbReference type="AlphaFoldDB" id="A0A557SYX2"/>
<gene>
    <name evidence="1" type="ORF">NARC_10212</name>
</gene>
<dbReference type="Gene3D" id="2.60.40.420">
    <property type="entry name" value="Cupredoxins - blue copper proteins"/>
    <property type="match status" value="1"/>
</dbReference>
<dbReference type="SUPFAM" id="SSF49503">
    <property type="entry name" value="Cupredoxins"/>
    <property type="match status" value="1"/>
</dbReference>
<accession>A0A557SYX2</accession>
<evidence type="ECO:0008006" key="3">
    <source>
        <dbReference type="Google" id="ProtNLM"/>
    </source>
</evidence>
<protein>
    <recommendedName>
        <fullName evidence="3">Blue (Type 1) copper domain protein</fullName>
    </recommendedName>
</protein>
<organism evidence="1 2">
    <name type="scientific">Candidatus Nitrosocosmicus arcticus</name>
    <dbReference type="NCBI Taxonomy" id="2035267"/>
    <lineage>
        <taxon>Archaea</taxon>
        <taxon>Nitrososphaerota</taxon>
        <taxon>Nitrososphaeria</taxon>
        <taxon>Nitrososphaerales</taxon>
        <taxon>Nitrososphaeraceae</taxon>
        <taxon>Candidatus Nitrosocosmicus</taxon>
    </lineage>
</organism>
<name>A0A557SYX2_9ARCH</name>
<proteinExistence type="predicted"/>
<reference evidence="1 2" key="1">
    <citation type="journal article" date="2019" name="Front. Microbiol.">
        <title>Ammonia Oxidation by the Arctic Terrestrial Thaumarchaeote Candidatus Nitrosocosmicus arcticus Is Stimulated by Increasing Temperatures.</title>
        <authorList>
            <person name="Alves R.J.E."/>
            <person name="Kerou M."/>
            <person name="Zappe A."/>
            <person name="Bittner R."/>
            <person name="Abby S.S."/>
            <person name="Schmidt H.A."/>
            <person name="Pfeifer K."/>
            <person name="Schleper C."/>
        </authorList>
    </citation>
    <scope>NUCLEOTIDE SEQUENCE [LARGE SCALE GENOMIC DNA]</scope>
    <source>
        <strain evidence="1 2">Kfb</strain>
    </source>
</reference>